<dbReference type="PROSITE" id="PS50897">
    <property type="entry name" value="CTLH"/>
    <property type="match status" value="1"/>
</dbReference>
<dbReference type="InterPro" id="IPR044063">
    <property type="entry name" value="ZF_RING_GID"/>
</dbReference>
<dbReference type="InterPro" id="IPR045098">
    <property type="entry name" value="Fyv10_fam"/>
</dbReference>
<evidence type="ECO:0000256" key="6">
    <source>
        <dbReference type="ARBA" id="ARBA00022490"/>
    </source>
</evidence>
<sequence>IAVQESVAQLFMALKVQGYPTLKVPYETLNKRFRATQNIDRETSHVTMVVAELEKTLSGCPAVDSVVSLLDGVVEKLSVLKRKAVESIQAEDESAKLCKRRIQHLKEHSSEQPVAASVWQRKMLEHLLRCGYYNTAVRVARQSGIEDLVEESLERLETATCLAWCHDNTSRLRKMKSCLEFSLRIQEFIELIRQNKRLDAVRQARKHFNQAEGSQLDEVRQAMGMLAFLPDTHISPYKDLLDPARWRMLIQQIPYDNYRLHQLENNSVFTLSLQAGLSAIKTPQCYKEDGSSKSPNCPVCSRSLNKLAQPLPMAHCANSRLVCKISGVVMNENNPPLMLRNGYVYSYNSLLSIRQDDKVVCPRTKEVFHFSQSEREGVHHVGPSSPSVRQGYGCSGRGGRAFLLPRAPAGRGASVLATKDQRAAINTL</sequence>
<dbReference type="SMART" id="SM00668">
    <property type="entry name" value="CTLH"/>
    <property type="match status" value="1"/>
</dbReference>
<protein>
    <recommendedName>
        <fullName evidence="5">E3 ubiquitin-protein transferase MAEA</fullName>
        <ecNumber evidence="4">2.3.2.27</ecNumber>
    </recommendedName>
    <alternativeName>
        <fullName evidence="11">Macrophage erythroblast attacher</fullName>
    </alternativeName>
</protein>
<dbReference type="GO" id="GO:0043249">
    <property type="term" value="P:erythrocyte maturation"/>
    <property type="evidence" value="ECO:0007669"/>
    <property type="project" value="UniProtKB-KW"/>
</dbReference>
<dbReference type="Pfam" id="PF10607">
    <property type="entry name" value="CTLH"/>
    <property type="match status" value="1"/>
</dbReference>
<dbReference type="EC" id="2.3.2.27" evidence="4"/>
<dbReference type="GO" id="GO:0005737">
    <property type="term" value="C:cytoplasm"/>
    <property type="evidence" value="ECO:0007669"/>
    <property type="project" value="UniProtKB-SubCell"/>
</dbReference>
<evidence type="ECO:0000256" key="11">
    <source>
        <dbReference type="ARBA" id="ARBA00029678"/>
    </source>
</evidence>
<evidence type="ECO:0000313" key="16">
    <source>
        <dbReference type="Ensembl" id="ENSCCAP00000020761.1"/>
    </source>
</evidence>
<accession>A0A2K5QXY7</accession>
<dbReference type="PROSITE" id="PS51867">
    <property type="entry name" value="ZF_RING_GID"/>
    <property type="match status" value="1"/>
</dbReference>
<dbReference type="GO" id="GO:0034657">
    <property type="term" value="C:GID complex"/>
    <property type="evidence" value="ECO:0007669"/>
    <property type="project" value="TreeGrafter"/>
</dbReference>
<keyword evidence="7" id="KW-0479">Metal-binding</keyword>
<dbReference type="InterPro" id="IPR024964">
    <property type="entry name" value="CTLH/CRA"/>
</dbReference>
<dbReference type="Proteomes" id="UP000233040">
    <property type="component" value="Unassembled WGS sequence"/>
</dbReference>
<keyword evidence="6" id="KW-0963">Cytoplasm</keyword>
<organism evidence="16 17">
    <name type="scientific">Cebus imitator</name>
    <name type="common">Panamanian white-faced capuchin</name>
    <name type="synonym">Cebus capucinus imitator</name>
    <dbReference type="NCBI Taxonomy" id="2715852"/>
    <lineage>
        <taxon>Eukaryota</taxon>
        <taxon>Metazoa</taxon>
        <taxon>Chordata</taxon>
        <taxon>Craniata</taxon>
        <taxon>Vertebrata</taxon>
        <taxon>Euteleostomi</taxon>
        <taxon>Mammalia</taxon>
        <taxon>Eutheria</taxon>
        <taxon>Euarchontoglires</taxon>
        <taxon>Primates</taxon>
        <taxon>Haplorrhini</taxon>
        <taxon>Platyrrhini</taxon>
        <taxon>Cebidae</taxon>
        <taxon>Cebinae</taxon>
        <taxon>Cebus</taxon>
    </lineage>
</organism>
<dbReference type="AlphaFoldDB" id="A0A2K5QXY7"/>
<comment type="subunit">
    <text evidence="12">Identified in the CTLH complex that contains GID4, RANBP9 and/or RANBP10, MKLN1, MAEA, RMND5A (or alternatively its paralog RMND5B), GID8, ARMC8, WDR26 and YPEL5. Within this complex, MAEA, RMND5A (or alternatively its paralog RMND5B), GID8, WDR26, and RANBP9 and/or RANBP10 form the catalytic core, while GID4, MKLN1, ARMC8 and YPEL5 have ancillary roles. Interacts with F-actin.</text>
</comment>
<keyword evidence="8 13" id="KW-0863">Zinc-finger</keyword>
<comment type="subcellular location">
    <subcellularLocation>
        <location evidence="3">Cytoplasm</location>
    </subcellularLocation>
    <subcellularLocation>
        <location evidence="2">Nucleus matrix</location>
    </subcellularLocation>
</comment>
<keyword evidence="10" id="KW-0265">Erythrocyte maturation</keyword>
<evidence type="ECO:0000259" key="14">
    <source>
        <dbReference type="PROSITE" id="PS50897"/>
    </source>
</evidence>
<dbReference type="PANTHER" id="PTHR12170">
    <property type="entry name" value="MACROPHAGE ERYTHROBLAST ATTACHER-RELATED"/>
    <property type="match status" value="1"/>
</dbReference>
<dbReference type="GeneTree" id="ENSGT00940000153203"/>
<feature type="zinc finger region" description="RING-Gid-type" evidence="13">
    <location>
        <begin position="297"/>
        <end position="364"/>
    </location>
</feature>
<dbReference type="GO" id="GO:0016363">
    <property type="term" value="C:nuclear matrix"/>
    <property type="evidence" value="ECO:0007669"/>
    <property type="project" value="UniProtKB-SubCell"/>
</dbReference>
<dbReference type="Ensembl" id="ENSCCAT00000038250.1">
    <property type="protein sequence ID" value="ENSCCAP00000020761.1"/>
    <property type="gene ID" value="ENSCCAG00000028215.1"/>
</dbReference>
<evidence type="ECO:0000313" key="17">
    <source>
        <dbReference type="Proteomes" id="UP000233040"/>
    </source>
</evidence>
<keyword evidence="17" id="KW-1185">Reference proteome</keyword>
<dbReference type="CDD" id="cd16659">
    <property type="entry name" value="RING-Ubox_Emp"/>
    <property type="match status" value="1"/>
</dbReference>
<evidence type="ECO:0000256" key="12">
    <source>
        <dbReference type="ARBA" id="ARBA00046988"/>
    </source>
</evidence>
<dbReference type="SMART" id="SM00757">
    <property type="entry name" value="CRA"/>
    <property type="match status" value="1"/>
</dbReference>
<dbReference type="GO" id="GO:0061630">
    <property type="term" value="F:ubiquitin protein ligase activity"/>
    <property type="evidence" value="ECO:0007669"/>
    <property type="project" value="UniProtKB-EC"/>
</dbReference>
<evidence type="ECO:0000256" key="7">
    <source>
        <dbReference type="ARBA" id="ARBA00022723"/>
    </source>
</evidence>
<evidence type="ECO:0000259" key="15">
    <source>
        <dbReference type="PROSITE" id="PS51867"/>
    </source>
</evidence>
<reference evidence="16" key="1">
    <citation type="submission" date="2025-08" db="UniProtKB">
        <authorList>
            <consortium name="Ensembl"/>
        </authorList>
    </citation>
    <scope>IDENTIFICATION</scope>
</reference>
<reference evidence="16" key="2">
    <citation type="submission" date="2025-09" db="UniProtKB">
        <authorList>
            <consortium name="Ensembl"/>
        </authorList>
    </citation>
    <scope>IDENTIFICATION</scope>
</reference>
<evidence type="ECO:0000256" key="4">
    <source>
        <dbReference type="ARBA" id="ARBA00012483"/>
    </source>
</evidence>
<dbReference type="STRING" id="9516.ENSCCAP00000020761"/>
<dbReference type="GO" id="GO:0043161">
    <property type="term" value="P:proteasome-mediated ubiquitin-dependent protein catabolic process"/>
    <property type="evidence" value="ECO:0007669"/>
    <property type="project" value="InterPro"/>
</dbReference>
<comment type="catalytic activity">
    <reaction evidence="1">
        <text>S-ubiquitinyl-[E2 ubiquitin-conjugating enzyme]-L-cysteine + [acceptor protein]-L-lysine = [E2 ubiquitin-conjugating enzyme]-L-cysteine + N(6)-ubiquitinyl-[acceptor protein]-L-lysine.</text>
        <dbReference type="EC" id="2.3.2.27"/>
    </reaction>
</comment>
<evidence type="ECO:0000256" key="8">
    <source>
        <dbReference type="ARBA" id="ARBA00022771"/>
    </source>
</evidence>
<dbReference type="GO" id="GO:0008270">
    <property type="term" value="F:zinc ion binding"/>
    <property type="evidence" value="ECO:0007669"/>
    <property type="project" value="UniProtKB-KW"/>
</dbReference>
<name>A0A2K5QXY7_CEBIM</name>
<dbReference type="PANTHER" id="PTHR12170:SF2">
    <property type="entry name" value="E3 UBIQUITIN-PROTEIN TRANSFERASE MAEA"/>
    <property type="match status" value="1"/>
</dbReference>
<feature type="domain" description="RING-Gid-type" evidence="15">
    <location>
        <begin position="297"/>
        <end position="364"/>
    </location>
</feature>
<dbReference type="InterPro" id="IPR013144">
    <property type="entry name" value="CRA_dom"/>
</dbReference>
<evidence type="ECO:0000256" key="5">
    <source>
        <dbReference type="ARBA" id="ARBA00014384"/>
    </source>
</evidence>
<evidence type="ECO:0000256" key="1">
    <source>
        <dbReference type="ARBA" id="ARBA00000900"/>
    </source>
</evidence>
<dbReference type="InterPro" id="IPR006595">
    <property type="entry name" value="CTLH_C"/>
</dbReference>
<evidence type="ECO:0000256" key="10">
    <source>
        <dbReference type="ARBA" id="ARBA00023057"/>
    </source>
</evidence>
<evidence type="ECO:0000256" key="9">
    <source>
        <dbReference type="ARBA" id="ARBA00022833"/>
    </source>
</evidence>
<feature type="domain" description="CTLH" evidence="14">
    <location>
        <begin position="147"/>
        <end position="199"/>
    </location>
</feature>
<evidence type="ECO:0000256" key="2">
    <source>
        <dbReference type="ARBA" id="ARBA00004109"/>
    </source>
</evidence>
<dbReference type="InterPro" id="IPR006594">
    <property type="entry name" value="LisH"/>
</dbReference>
<evidence type="ECO:0000256" key="3">
    <source>
        <dbReference type="ARBA" id="ARBA00004496"/>
    </source>
</evidence>
<evidence type="ECO:0000256" key="13">
    <source>
        <dbReference type="PROSITE-ProRule" id="PRU01215"/>
    </source>
</evidence>
<proteinExistence type="predicted"/>
<dbReference type="OMA" id="KHETSRC"/>
<keyword evidence="9" id="KW-0862">Zinc</keyword>
<dbReference type="PROSITE" id="PS50896">
    <property type="entry name" value="LISH"/>
    <property type="match status" value="1"/>
</dbReference>